<dbReference type="AlphaFoldDB" id="A0A0V0J764"/>
<accession>A0A0V0J764</accession>
<protein>
    <submittedName>
        <fullName evidence="1">Uncharacterized protein</fullName>
    </submittedName>
</protein>
<reference evidence="1" key="1">
    <citation type="submission" date="2016-01" db="EMBL/GenBank/DDBJ databases">
        <title>Reference transcriptome for the parasite Schistocephalus solidus: insights into the molecular evolution of parasitism.</title>
        <authorList>
            <person name="Hebert F.O."/>
            <person name="Grambauer S."/>
            <person name="Barber I."/>
            <person name="Landry C.R."/>
            <person name="Aubin-Horth N."/>
        </authorList>
    </citation>
    <scope>NUCLEOTIDE SEQUENCE</scope>
</reference>
<name>A0A0V0J764_SCHSO</name>
<proteinExistence type="predicted"/>
<evidence type="ECO:0000313" key="1">
    <source>
        <dbReference type="EMBL" id="JAP61525.1"/>
    </source>
</evidence>
<gene>
    <name evidence="1" type="ORF">TR137329</name>
</gene>
<sequence>MVPRLLGNKKTIQCECNVNFPSIVLSIKILNGLSVSSRYRAGYYEPETFALQNVSSIGTVDVTYAYDKGEQTDFILLSAVHFYDFVKSPSVSTLLTTGGFRSTWTQRTLEDAQSLLSDAFSFIKPVYCYH</sequence>
<dbReference type="EMBL" id="GEEE01001700">
    <property type="protein sequence ID" value="JAP61525.1"/>
    <property type="molecule type" value="Transcribed_RNA"/>
</dbReference>
<organism evidence="1">
    <name type="scientific">Schistocephalus solidus</name>
    <name type="common">Tapeworm</name>
    <dbReference type="NCBI Taxonomy" id="70667"/>
    <lineage>
        <taxon>Eukaryota</taxon>
        <taxon>Metazoa</taxon>
        <taxon>Spiralia</taxon>
        <taxon>Lophotrochozoa</taxon>
        <taxon>Platyhelminthes</taxon>
        <taxon>Cestoda</taxon>
        <taxon>Eucestoda</taxon>
        <taxon>Diphyllobothriidea</taxon>
        <taxon>Diphyllobothriidae</taxon>
        <taxon>Schistocephalus</taxon>
    </lineage>
</organism>